<organism evidence="2 3">
    <name type="scientific">Cavenderia fasciculata</name>
    <name type="common">Slime mold</name>
    <name type="synonym">Dictyostelium fasciculatum</name>
    <dbReference type="NCBI Taxonomy" id="261658"/>
    <lineage>
        <taxon>Eukaryota</taxon>
        <taxon>Amoebozoa</taxon>
        <taxon>Evosea</taxon>
        <taxon>Eumycetozoa</taxon>
        <taxon>Dictyostelia</taxon>
        <taxon>Acytosteliales</taxon>
        <taxon>Cavenderiaceae</taxon>
        <taxon>Cavenderia</taxon>
    </lineage>
</organism>
<dbReference type="PANTHER" id="PTHR47579">
    <property type="entry name" value="COMPLEX 1 LYR PROTEIN"/>
    <property type="match status" value="1"/>
</dbReference>
<evidence type="ECO:0000313" key="2">
    <source>
        <dbReference type="EMBL" id="EGG13745.1"/>
    </source>
</evidence>
<dbReference type="KEGG" id="dfa:DFA_11506"/>
<sequence length="178" mass="20888">MSGATQISNPLIQKSVVHIYRDCIRLARYIGQMNGYTRHIPKHVAGIFREHKFETNPEKIEEYKVDATRFISNFMQHEAERLAKDQKAALNSKQRIPKSLLLWINHNNNNNTINQKHNIKPTCTNQNQPNQIKLILIFIIKDLVPSFLHSHNIILICIYIWNPPYSNNIRVSFHSFDF</sequence>
<dbReference type="InterPro" id="IPR008011">
    <property type="entry name" value="Complex1_LYR_dom"/>
</dbReference>
<reference evidence="3" key="1">
    <citation type="journal article" date="2011" name="Genome Res.">
        <title>Phylogeny-wide analysis of social amoeba genomes highlights ancient origins for complex intercellular communication.</title>
        <authorList>
            <person name="Heidel A.J."/>
            <person name="Lawal H.M."/>
            <person name="Felder M."/>
            <person name="Schilde C."/>
            <person name="Helps N.R."/>
            <person name="Tunggal B."/>
            <person name="Rivero F."/>
            <person name="John U."/>
            <person name="Schleicher M."/>
            <person name="Eichinger L."/>
            <person name="Platzer M."/>
            <person name="Noegel A.A."/>
            <person name="Schaap P."/>
            <person name="Gloeckner G."/>
        </authorList>
    </citation>
    <scope>NUCLEOTIDE SEQUENCE [LARGE SCALE GENOMIC DNA]</scope>
    <source>
        <strain evidence="3">SH3</strain>
    </source>
</reference>
<dbReference type="EMBL" id="GL883029">
    <property type="protein sequence ID" value="EGG13745.1"/>
    <property type="molecule type" value="Genomic_DNA"/>
</dbReference>
<dbReference type="Proteomes" id="UP000007797">
    <property type="component" value="Unassembled WGS sequence"/>
</dbReference>
<dbReference type="Pfam" id="PF05347">
    <property type="entry name" value="Complex1_LYR"/>
    <property type="match status" value="1"/>
</dbReference>
<name>F4QDB7_CACFS</name>
<dbReference type="CDD" id="cd20251">
    <property type="entry name" value="Complex1_LYR_SF"/>
    <property type="match status" value="1"/>
</dbReference>
<dbReference type="RefSeq" id="XP_004350450.1">
    <property type="nucleotide sequence ID" value="XM_004350400.1"/>
</dbReference>
<keyword evidence="3" id="KW-1185">Reference proteome</keyword>
<dbReference type="PANTHER" id="PTHR47579:SF3">
    <property type="entry name" value="COMPLEX 1 LYR PROTEIN DOMAIN-CONTAINING PROTEIN"/>
    <property type="match status" value="1"/>
</dbReference>
<proteinExistence type="predicted"/>
<protein>
    <recommendedName>
        <fullName evidence="1">Complex 1 LYR protein domain-containing protein</fullName>
    </recommendedName>
</protein>
<feature type="domain" description="Complex 1 LYR protein" evidence="1">
    <location>
        <begin position="15"/>
        <end position="63"/>
    </location>
</feature>
<dbReference type="GeneID" id="14866315"/>
<evidence type="ECO:0000259" key="1">
    <source>
        <dbReference type="Pfam" id="PF05347"/>
    </source>
</evidence>
<accession>F4QDB7</accession>
<evidence type="ECO:0000313" key="3">
    <source>
        <dbReference type="Proteomes" id="UP000007797"/>
    </source>
</evidence>
<gene>
    <name evidence="2" type="ORF">DFA_11506</name>
</gene>
<dbReference type="AlphaFoldDB" id="F4QDB7"/>
<dbReference type="OrthoDB" id="190541at2759"/>